<feature type="transmembrane region" description="Helical" evidence="6">
    <location>
        <begin position="93"/>
        <end position="115"/>
    </location>
</feature>
<feature type="transmembrane region" description="Helical" evidence="6">
    <location>
        <begin position="207"/>
        <end position="229"/>
    </location>
</feature>
<comment type="subcellular location">
    <subcellularLocation>
        <location evidence="1">Cell membrane</location>
        <topology evidence="1">Multi-pass membrane protein</topology>
    </subcellularLocation>
</comment>
<feature type="transmembrane region" description="Helical" evidence="6">
    <location>
        <begin position="262"/>
        <end position="281"/>
    </location>
</feature>
<feature type="transmembrane region" description="Helical" evidence="6">
    <location>
        <begin position="122"/>
        <end position="139"/>
    </location>
</feature>
<accession>A0A3P3QEH2</accession>
<organism evidence="8 9">
    <name type="scientific">Rheinheimera mesophila</name>
    <dbReference type="NCBI Taxonomy" id="1547515"/>
    <lineage>
        <taxon>Bacteria</taxon>
        <taxon>Pseudomonadati</taxon>
        <taxon>Pseudomonadota</taxon>
        <taxon>Gammaproteobacteria</taxon>
        <taxon>Chromatiales</taxon>
        <taxon>Chromatiaceae</taxon>
        <taxon>Rheinheimera</taxon>
    </lineage>
</organism>
<dbReference type="Pfam" id="PF00892">
    <property type="entry name" value="EamA"/>
    <property type="match status" value="2"/>
</dbReference>
<keyword evidence="5 6" id="KW-0472">Membrane</keyword>
<evidence type="ECO:0000256" key="3">
    <source>
        <dbReference type="ARBA" id="ARBA00022692"/>
    </source>
</evidence>
<dbReference type="Proteomes" id="UP000276260">
    <property type="component" value="Unassembled WGS sequence"/>
</dbReference>
<evidence type="ECO:0000256" key="5">
    <source>
        <dbReference type="ARBA" id="ARBA00023136"/>
    </source>
</evidence>
<dbReference type="GO" id="GO:0005886">
    <property type="term" value="C:plasma membrane"/>
    <property type="evidence" value="ECO:0007669"/>
    <property type="project" value="UniProtKB-SubCell"/>
</dbReference>
<proteinExistence type="predicted"/>
<sequence>MRVSSYRYIYLAALAAMMMGTIGVIARYSQVDPASLTFYRLGLGAVILAFYLALTGQLKFIAARPPALVLLNGVLLASFILCFLSAIQSISLTLAILLVYLAPALSAILAHFLFAERLTGRTLLLILLAFFGFAMLQQFQIDSRLEQQQGLWYALASLLTYTAFILLNKKLPDTVPLYHKSFYQLLVGALCVLPLMASHPWPDADQWVWLVLAGLFPGFLALVCALQAIQHLPTRLFGTLAYLEPVVVIVAAWLLFSEPMSWLQWLGALLILTSGVAQAWLTQDTEIS</sequence>
<dbReference type="OrthoDB" id="5810973at2"/>
<feature type="domain" description="EamA" evidence="7">
    <location>
        <begin position="8"/>
        <end position="135"/>
    </location>
</feature>
<dbReference type="Gene3D" id="1.10.3730.20">
    <property type="match status" value="1"/>
</dbReference>
<dbReference type="PANTHER" id="PTHR42920">
    <property type="entry name" value="OS03G0707200 PROTEIN-RELATED"/>
    <property type="match status" value="1"/>
</dbReference>
<comment type="caution">
    <text evidence="8">The sequence shown here is derived from an EMBL/GenBank/DDBJ whole genome shotgun (WGS) entry which is preliminary data.</text>
</comment>
<name>A0A3P3QEH2_9GAMM</name>
<evidence type="ECO:0000256" key="4">
    <source>
        <dbReference type="ARBA" id="ARBA00022989"/>
    </source>
</evidence>
<evidence type="ECO:0000256" key="2">
    <source>
        <dbReference type="ARBA" id="ARBA00022475"/>
    </source>
</evidence>
<keyword evidence="3 6" id="KW-0812">Transmembrane</keyword>
<keyword evidence="4 6" id="KW-1133">Transmembrane helix</keyword>
<evidence type="ECO:0000259" key="7">
    <source>
        <dbReference type="Pfam" id="PF00892"/>
    </source>
</evidence>
<keyword evidence="9" id="KW-1185">Reference proteome</keyword>
<evidence type="ECO:0000313" key="8">
    <source>
        <dbReference type="EMBL" id="RRJ19498.1"/>
    </source>
</evidence>
<feature type="domain" description="EamA" evidence="7">
    <location>
        <begin position="150"/>
        <end position="274"/>
    </location>
</feature>
<evidence type="ECO:0000256" key="6">
    <source>
        <dbReference type="SAM" id="Phobius"/>
    </source>
</evidence>
<dbReference type="InterPro" id="IPR000620">
    <property type="entry name" value="EamA_dom"/>
</dbReference>
<feature type="transmembrane region" description="Helical" evidence="6">
    <location>
        <begin position="151"/>
        <end position="169"/>
    </location>
</feature>
<feature type="transmembrane region" description="Helical" evidence="6">
    <location>
        <begin position="7"/>
        <end position="26"/>
    </location>
</feature>
<reference evidence="8 9" key="1">
    <citation type="submission" date="2018-11" db="EMBL/GenBank/DDBJ databases">
        <title>Draft genome analysis of Rheinheimera mesophila isolated from an industrial waste site.</title>
        <authorList>
            <person name="Yu Q."/>
            <person name="Qi Y."/>
            <person name="Zhang H."/>
            <person name="Lu Y."/>
            <person name="Pu J."/>
        </authorList>
    </citation>
    <scope>NUCLEOTIDE SEQUENCE [LARGE SCALE GENOMIC DNA]</scope>
    <source>
        <strain evidence="8 9">IITR13</strain>
    </source>
</reference>
<feature type="transmembrane region" description="Helical" evidence="6">
    <location>
        <begin position="236"/>
        <end position="256"/>
    </location>
</feature>
<dbReference type="SUPFAM" id="SSF103481">
    <property type="entry name" value="Multidrug resistance efflux transporter EmrE"/>
    <property type="match status" value="2"/>
</dbReference>
<protein>
    <submittedName>
        <fullName evidence="8">DMT family transporter</fullName>
    </submittedName>
</protein>
<dbReference type="InterPro" id="IPR051258">
    <property type="entry name" value="Diverse_Substrate_Transporter"/>
</dbReference>
<feature type="transmembrane region" description="Helical" evidence="6">
    <location>
        <begin position="38"/>
        <end position="55"/>
    </location>
</feature>
<dbReference type="AlphaFoldDB" id="A0A3P3QEH2"/>
<feature type="transmembrane region" description="Helical" evidence="6">
    <location>
        <begin position="181"/>
        <end position="201"/>
    </location>
</feature>
<dbReference type="PANTHER" id="PTHR42920:SF5">
    <property type="entry name" value="EAMA DOMAIN-CONTAINING PROTEIN"/>
    <property type="match status" value="1"/>
</dbReference>
<gene>
    <name evidence="8" type="ORF">EIK76_13660</name>
</gene>
<dbReference type="RefSeq" id="WP_046518454.1">
    <property type="nucleotide sequence ID" value="NZ_LAVS01000002.1"/>
</dbReference>
<dbReference type="EMBL" id="RRCF01000004">
    <property type="protein sequence ID" value="RRJ19498.1"/>
    <property type="molecule type" value="Genomic_DNA"/>
</dbReference>
<feature type="transmembrane region" description="Helical" evidence="6">
    <location>
        <begin position="67"/>
        <end position="87"/>
    </location>
</feature>
<evidence type="ECO:0000256" key="1">
    <source>
        <dbReference type="ARBA" id="ARBA00004651"/>
    </source>
</evidence>
<keyword evidence="2" id="KW-1003">Cell membrane</keyword>
<dbReference type="InterPro" id="IPR037185">
    <property type="entry name" value="EmrE-like"/>
</dbReference>
<evidence type="ECO:0000313" key="9">
    <source>
        <dbReference type="Proteomes" id="UP000276260"/>
    </source>
</evidence>